<evidence type="ECO:0000256" key="1">
    <source>
        <dbReference type="SAM" id="MobiDB-lite"/>
    </source>
</evidence>
<dbReference type="EMBL" id="HBUE01309896">
    <property type="protein sequence ID" value="CAG6582805.1"/>
    <property type="molecule type" value="Transcribed_RNA"/>
</dbReference>
<evidence type="ECO:0000256" key="2">
    <source>
        <dbReference type="SAM" id="Phobius"/>
    </source>
</evidence>
<dbReference type="EMBL" id="HBUE01203672">
    <property type="protein sequence ID" value="CAG6530959.1"/>
    <property type="molecule type" value="Transcribed_RNA"/>
</dbReference>
<dbReference type="EMBL" id="HBUE01309892">
    <property type="protein sequence ID" value="CAG6582800.1"/>
    <property type="molecule type" value="Transcribed_RNA"/>
</dbReference>
<accession>A0A8D8HA03</accession>
<protein>
    <submittedName>
        <fullName evidence="3">(northern house mosquito) hypothetical protein</fullName>
    </submittedName>
</protein>
<feature type="region of interest" description="Disordered" evidence="1">
    <location>
        <begin position="1"/>
        <end position="23"/>
    </location>
</feature>
<dbReference type="AlphaFoldDB" id="A0A8D8HA03"/>
<dbReference type="EMBL" id="HBUE01203676">
    <property type="protein sequence ID" value="CAG6530964.1"/>
    <property type="molecule type" value="Transcribed_RNA"/>
</dbReference>
<reference evidence="3" key="1">
    <citation type="submission" date="2021-05" db="EMBL/GenBank/DDBJ databases">
        <authorList>
            <person name="Alioto T."/>
            <person name="Alioto T."/>
            <person name="Gomez Garrido J."/>
        </authorList>
    </citation>
    <scope>NUCLEOTIDE SEQUENCE</scope>
</reference>
<feature type="transmembrane region" description="Helical" evidence="2">
    <location>
        <begin position="40"/>
        <end position="63"/>
    </location>
</feature>
<keyword evidence="2" id="KW-1133">Transmembrane helix</keyword>
<sequence length="147" mass="16072">MLKIHLNHSHSHRHRGGNHEHKIPSEIHGRIPELTLRDSITAGVVTSFAVHVVQIIARVHVLAQVRLAATHQDVIYNPCVAVIFIVLMATIRRVVVISLLCRARLVRGGIALIAFEPLLLVAALSRALVAGSVRWVVTLGFLGFAEG</sequence>
<keyword evidence="2" id="KW-0472">Membrane</keyword>
<organism evidence="3">
    <name type="scientific">Culex pipiens</name>
    <name type="common">House mosquito</name>
    <dbReference type="NCBI Taxonomy" id="7175"/>
    <lineage>
        <taxon>Eukaryota</taxon>
        <taxon>Metazoa</taxon>
        <taxon>Ecdysozoa</taxon>
        <taxon>Arthropoda</taxon>
        <taxon>Hexapoda</taxon>
        <taxon>Insecta</taxon>
        <taxon>Pterygota</taxon>
        <taxon>Neoptera</taxon>
        <taxon>Endopterygota</taxon>
        <taxon>Diptera</taxon>
        <taxon>Nematocera</taxon>
        <taxon>Culicoidea</taxon>
        <taxon>Culicidae</taxon>
        <taxon>Culicinae</taxon>
        <taxon>Culicini</taxon>
        <taxon>Culex</taxon>
        <taxon>Culex</taxon>
    </lineage>
</organism>
<feature type="transmembrane region" description="Helical" evidence="2">
    <location>
        <begin position="108"/>
        <end position="129"/>
    </location>
</feature>
<name>A0A8D8HA03_CULPI</name>
<evidence type="ECO:0000313" key="3">
    <source>
        <dbReference type="EMBL" id="CAG6530959.1"/>
    </source>
</evidence>
<proteinExistence type="predicted"/>
<feature type="transmembrane region" description="Helical" evidence="2">
    <location>
        <begin position="75"/>
        <end position="96"/>
    </location>
</feature>
<keyword evidence="2" id="KW-0812">Transmembrane</keyword>
<feature type="compositionally biased region" description="Basic residues" evidence="1">
    <location>
        <begin position="1"/>
        <end position="16"/>
    </location>
</feature>